<keyword evidence="4" id="KW-1185">Reference proteome</keyword>
<proteinExistence type="predicted"/>
<sequence>MGQDMRGNIAAIALCLGVAAATIVTAVSETGNFPLDKQVAEAPSSSPSPKPSKSEAPKALPKPSLTLSPTASLSTLLVVKPLPKPTPKEFAKKKVGSKQFSCLNHLWHHESEWNVRATNSSSGAYGIPQALPAKKMASAGSDWKTNPFTQIKWGINYIEDRYGSPCNAWAFFQSNNWY</sequence>
<gene>
    <name evidence="3" type="primary">38</name>
    <name evidence="3" type="ORF">SEA_DAUBENSKI_41</name>
</gene>
<dbReference type="Pfam" id="PF01464">
    <property type="entry name" value="SLT"/>
    <property type="match status" value="1"/>
</dbReference>
<evidence type="ECO:0000313" key="4">
    <source>
        <dbReference type="Proteomes" id="UP000375470"/>
    </source>
</evidence>
<name>A0A5Q2WI41_9CAUD</name>
<evidence type="ECO:0000313" key="3">
    <source>
        <dbReference type="EMBL" id="QGH76349.1"/>
    </source>
</evidence>
<dbReference type="KEGG" id="vg:65122975"/>
<evidence type="ECO:0000256" key="1">
    <source>
        <dbReference type="SAM" id="MobiDB-lite"/>
    </source>
</evidence>
<dbReference type="InterPro" id="IPR023346">
    <property type="entry name" value="Lysozyme-like_dom_sf"/>
</dbReference>
<accession>A0A5Q2WI41</accession>
<protein>
    <submittedName>
        <fullName evidence="3">Endolysin</fullName>
    </submittedName>
</protein>
<dbReference type="Proteomes" id="UP000375470">
    <property type="component" value="Segment"/>
</dbReference>
<reference evidence="3 4" key="1">
    <citation type="submission" date="2019-09" db="EMBL/GenBank/DDBJ databases">
        <authorList>
            <person name="Cummings J.R."/>
            <person name="Eaglin Z.M."/>
            <person name="Kluemper A.J."/>
            <person name="Powell E.A."/>
            <person name="Stamm J."/>
            <person name="Thompson S.A."/>
            <person name="Tolsma S."/>
            <person name="Caruso S.M."/>
            <person name="Garlena R.A."/>
            <person name="Russell D.A."/>
            <person name="Pope W.H."/>
            <person name="Jacobs-Se D."/>
            <person name="Hatfull G.F."/>
        </authorList>
    </citation>
    <scope>NUCLEOTIDE SEQUENCE [LARGE SCALE GENOMIC DNA]</scope>
</reference>
<organism evidence="3 4">
    <name type="scientific">Streptomyces phage Daubenski</name>
    <dbReference type="NCBI Taxonomy" id="2653725"/>
    <lineage>
        <taxon>Viruses</taxon>
        <taxon>Duplodnaviria</taxon>
        <taxon>Heunggongvirae</taxon>
        <taxon>Uroviricota</taxon>
        <taxon>Caudoviricetes</taxon>
        <taxon>Stanwilliamsviridae</taxon>
        <taxon>Boydwoodruffvirinae</taxon>
        <taxon>Samistivirus</taxon>
        <taxon>Samistivirus daubenski</taxon>
    </lineage>
</organism>
<dbReference type="GeneID" id="65122975"/>
<evidence type="ECO:0000259" key="2">
    <source>
        <dbReference type="Pfam" id="PF01464"/>
    </source>
</evidence>
<dbReference type="EMBL" id="MN444876">
    <property type="protein sequence ID" value="QGH76349.1"/>
    <property type="molecule type" value="Genomic_DNA"/>
</dbReference>
<feature type="domain" description="Transglycosylase SLT" evidence="2">
    <location>
        <begin position="101"/>
        <end position="169"/>
    </location>
</feature>
<feature type="region of interest" description="Disordered" evidence="1">
    <location>
        <begin position="37"/>
        <end position="65"/>
    </location>
</feature>
<dbReference type="InterPro" id="IPR008258">
    <property type="entry name" value="Transglycosylase_SLT_dom_1"/>
</dbReference>
<dbReference type="SUPFAM" id="SSF53955">
    <property type="entry name" value="Lysozyme-like"/>
    <property type="match status" value="1"/>
</dbReference>
<dbReference type="RefSeq" id="YP_010104804.1">
    <property type="nucleotide sequence ID" value="NC_055822.1"/>
</dbReference>